<comment type="caution">
    <text evidence="1">The sequence shown here is derived from an EMBL/GenBank/DDBJ whole genome shotgun (WGS) entry which is preliminary data.</text>
</comment>
<dbReference type="Proteomes" id="UP000235405">
    <property type="component" value="Unassembled WGS sequence"/>
</dbReference>
<evidence type="ECO:0000313" key="1">
    <source>
        <dbReference type="EMBL" id="PMF28967.1"/>
    </source>
</evidence>
<evidence type="ECO:0000313" key="2">
    <source>
        <dbReference type="Proteomes" id="UP000235405"/>
    </source>
</evidence>
<protein>
    <submittedName>
        <fullName evidence="1">Uncharacterized protein</fullName>
    </submittedName>
</protein>
<gene>
    <name evidence="1" type="ORF">BCV19_24355</name>
</gene>
<dbReference type="RefSeq" id="WP_102481973.1">
    <property type="nucleotide sequence ID" value="NZ_MCSW01000071.1"/>
</dbReference>
<accession>A0A2N7CIH5</accession>
<proteinExistence type="predicted"/>
<dbReference type="AlphaFoldDB" id="A0A2N7CIH5"/>
<organism evidence="1 2">
    <name type="scientific">Vibrio splendidus</name>
    <dbReference type="NCBI Taxonomy" id="29497"/>
    <lineage>
        <taxon>Bacteria</taxon>
        <taxon>Pseudomonadati</taxon>
        <taxon>Pseudomonadota</taxon>
        <taxon>Gammaproteobacteria</taxon>
        <taxon>Vibrionales</taxon>
        <taxon>Vibrionaceae</taxon>
        <taxon>Vibrio</taxon>
    </lineage>
</organism>
<reference evidence="2" key="1">
    <citation type="submission" date="2016-07" db="EMBL/GenBank/DDBJ databases">
        <title>Nontailed viruses are major unrecognized killers of bacteria in the ocean.</title>
        <authorList>
            <person name="Kauffman K."/>
            <person name="Hussain F."/>
            <person name="Yang J."/>
            <person name="Arevalo P."/>
            <person name="Brown J."/>
            <person name="Cutler M."/>
            <person name="Kelly L."/>
            <person name="Polz M.F."/>
        </authorList>
    </citation>
    <scope>NUCLEOTIDE SEQUENCE [LARGE SCALE GENOMIC DNA]</scope>
    <source>
        <strain evidence="2">10N.286.54.F3</strain>
    </source>
</reference>
<sequence length="384" mass="43287">MIGLSKLVSSTTKEELAPIHTLSYSTTDINDLQGAYDFSFVDIDTIPSESRTTRTFDFFEEIVDDYDFELIESPEDKKESFILSVSLKDETGNIECGTVTAKPVLSKTGVSFDVSIKEVKGKKGKLKKFIRIFNTPRLLRGWYKSGHVLSDGQIHLITYRDTKFEDFTWVDFNGFDITKEKPLDTDNKLALDKIGKTNSLFCWTKKNWPHNVDLSYLKGTEKHKGWLVCDDGSGEKADFIHVININGEYHISLVHIKASGSGKDTRQISVGAHDIVLNQAIKNIRNLDRTLFLEAVKSKVSATTENLVWEDGTQKNIADFTKFLSSINARVNPHVVIVQPHTRKEYHANSNHLLVRKQLDTLLHNAKYVVASVGASFDIIGSKK</sequence>
<name>A0A2N7CIH5_VIBSP</name>
<dbReference type="EMBL" id="MCSW01000071">
    <property type="protein sequence ID" value="PMF28967.1"/>
    <property type="molecule type" value="Genomic_DNA"/>
</dbReference>